<dbReference type="CDD" id="cd01949">
    <property type="entry name" value="GGDEF"/>
    <property type="match status" value="1"/>
</dbReference>
<evidence type="ECO:0000256" key="3">
    <source>
        <dbReference type="SAM" id="Coils"/>
    </source>
</evidence>
<reference evidence="8 9" key="1">
    <citation type="journal article" date="2011" name="Stand. Genomic Sci.">
        <title>Complete genome sequence of Rhodospirillum rubrum type strain (S1).</title>
        <authorList>
            <person name="Munk A.C."/>
            <person name="Copeland A."/>
            <person name="Lucas S."/>
            <person name="Lapidus A."/>
            <person name="Del Rio T.G."/>
            <person name="Barry K."/>
            <person name="Detter J.C."/>
            <person name="Hammon N."/>
            <person name="Israni S."/>
            <person name="Pitluck S."/>
            <person name="Brettin T."/>
            <person name="Bruce D."/>
            <person name="Han C."/>
            <person name="Tapia R."/>
            <person name="Gilna P."/>
            <person name="Schmutz J."/>
            <person name="Larimer F."/>
            <person name="Land M."/>
            <person name="Kyrpides N.C."/>
            <person name="Mavromatis K."/>
            <person name="Richardson P."/>
            <person name="Rohde M."/>
            <person name="Goker M."/>
            <person name="Klenk H.P."/>
            <person name="Zhang Y."/>
            <person name="Roberts G.P."/>
            <person name="Reslewic S."/>
            <person name="Schwartz D.C."/>
        </authorList>
    </citation>
    <scope>NUCLEOTIDE SEQUENCE [LARGE SCALE GENOMIC DNA]</scope>
    <source>
        <strain evidence="9">ATCC 11170 / ATH 1.1.1 / DSM 467 / LMG 4362 / NCIMB 8255 / S1</strain>
    </source>
</reference>
<dbReference type="KEGG" id="rru:Rru_A1272"/>
<dbReference type="FunFam" id="3.30.70.270:FF:000001">
    <property type="entry name" value="Diguanylate cyclase domain protein"/>
    <property type="match status" value="1"/>
</dbReference>
<dbReference type="InterPro" id="IPR000700">
    <property type="entry name" value="PAS-assoc_C"/>
</dbReference>
<protein>
    <recommendedName>
        <fullName evidence="1">diguanylate cyclase</fullName>
        <ecNumber evidence="1">2.7.7.65</ecNumber>
    </recommendedName>
</protein>
<dbReference type="SMART" id="SM00267">
    <property type="entry name" value="GGDEF"/>
    <property type="match status" value="1"/>
</dbReference>
<dbReference type="EnsemblBacteria" id="ABC22073">
    <property type="protein sequence ID" value="ABC22073"/>
    <property type="gene ID" value="Rru_A1272"/>
</dbReference>
<dbReference type="NCBIfam" id="TIGR00229">
    <property type="entry name" value="sensory_box"/>
    <property type="match status" value="1"/>
</dbReference>
<keyword evidence="4" id="KW-0812">Transmembrane</keyword>
<evidence type="ECO:0000259" key="5">
    <source>
        <dbReference type="PROSITE" id="PS50112"/>
    </source>
</evidence>
<dbReference type="InterPro" id="IPR050469">
    <property type="entry name" value="Diguanylate_Cyclase"/>
</dbReference>
<dbReference type="PATRIC" id="fig|269796.9.peg.1338"/>
<dbReference type="PhylomeDB" id="Q2RUX2"/>
<keyword evidence="4" id="KW-0472">Membrane</keyword>
<dbReference type="Pfam" id="PF13426">
    <property type="entry name" value="PAS_9"/>
    <property type="match status" value="1"/>
</dbReference>
<evidence type="ECO:0000313" key="8">
    <source>
        <dbReference type="EMBL" id="ABC22073.1"/>
    </source>
</evidence>
<dbReference type="InterPro" id="IPR000160">
    <property type="entry name" value="GGDEF_dom"/>
</dbReference>
<dbReference type="PANTHER" id="PTHR45138:SF9">
    <property type="entry name" value="DIGUANYLATE CYCLASE DGCM-RELATED"/>
    <property type="match status" value="1"/>
</dbReference>
<dbReference type="GO" id="GO:0043709">
    <property type="term" value="P:cell adhesion involved in single-species biofilm formation"/>
    <property type="evidence" value="ECO:0007669"/>
    <property type="project" value="TreeGrafter"/>
</dbReference>
<dbReference type="GO" id="GO:0052621">
    <property type="term" value="F:diguanylate cyclase activity"/>
    <property type="evidence" value="ECO:0007669"/>
    <property type="project" value="UniProtKB-EC"/>
</dbReference>
<dbReference type="PROSITE" id="PS50112">
    <property type="entry name" value="PAS"/>
    <property type="match status" value="1"/>
</dbReference>
<dbReference type="NCBIfam" id="TIGR00254">
    <property type="entry name" value="GGDEF"/>
    <property type="match status" value="1"/>
</dbReference>
<dbReference type="CDD" id="cd00130">
    <property type="entry name" value="PAS"/>
    <property type="match status" value="1"/>
</dbReference>
<dbReference type="PANTHER" id="PTHR45138">
    <property type="entry name" value="REGULATORY COMPONENTS OF SENSORY TRANSDUCTION SYSTEM"/>
    <property type="match status" value="1"/>
</dbReference>
<dbReference type="Gene3D" id="3.30.450.20">
    <property type="entry name" value="PAS domain"/>
    <property type="match status" value="2"/>
</dbReference>
<dbReference type="CDD" id="cd12914">
    <property type="entry name" value="PDC1_DGC_like"/>
    <property type="match status" value="1"/>
</dbReference>
<dbReference type="PROSITE" id="PS50113">
    <property type="entry name" value="PAC"/>
    <property type="match status" value="1"/>
</dbReference>
<dbReference type="Proteomes" id="UP000001929">
    <property type="component" value="Chromosome"/>
</dbReference>
<dbReference type="InterPro" id="IPR035965">
    <property type="entry name" value="PAS-like_dom_sf"/>
</dbReference>
<keyword evidence="4" id="KW-1133">Transmembrane helix</keyword>
<dbReference type="PROSITE" id="PS50887">
    <property type="entry name" value="GGDEF"/>
    <property type="match status" value="1"/>
</dbReference>
<organism evidence="8 9">
    <name type="scientific">Rhodospirillum rubrum (strain ATCC 11170 / ATH 1.1.1 / DSM 467 / LMG 4362 / NCIMB 8255 / S1)</name>
    <dbReference type="NCBI Taxonomy" id="269796"/>
    <lineage>
        <taxon>Bacteria</taxon>
        <taxon>Pseudomonadati</taxon>
        <taxon>Pseudomonadota</taxon>
        <taxon>Alphaproteobacteria</taxon>
        <taxon>Rhodospirillales</taxon>
        <taxon>Rhodospirillaceae</taxon>
        <taxon>Rhodospirillum</taxon>
    </lineage>
</organism>
<dbReference type="RefSeq" id="WP_011389027.1">
    <property type="nucleotide sequence ID" value="NC_007643.1"/>
</dbReference>
<feature type="domain" description="GGDEF" evidence="7">
    <location>
        <begin position="491"/>
        <end position="625"/>
    </location>
</feature>
<dbReference type="GO" id="GO:0005886">
    <property type="term" value="C:plasma membrane"/>
    <property type="evidence" value="ECO:0007669"/>
    <property type="project" value="TreeGrafter"/>
</dbReference>
<evidence type="ECO:0000259" key="7">
    <source>
        <dbReference type="PROSITE" id="PS50887"/>
    </source>
</evidence>
<feature type="transmembrane region" description="Helical" evidence="4">
    <location>
        <begin position="6"/>
        <end position="27"/>
    </location>
</feature>
<dbReference type="EMBL" id="CP000230">
    <property type="protein sequence ID" value="ABC22073.1"/>
    <property type="molecule type" value="Genomic_DNA"/>
</dbReference>
<dbReference type="GO" id="GO:0006355">
    <property type="term" value="P:regulation of DNA-templated transcription"/>
    <property type="evidence" value="ECO:0007669"/>
    <property type="project" value="InterPro"/>
</dbReference>
<dbReference type="STRING" id="269796.Rru_A1272"/>
<comment type="catalytic activity">
    <reaction evidence="2">
        <text>2 GTP = 3',3'-c-di-GMP + 2 diphosphate</text>
        <dbReference type="Rhea" id="RHEA:24898"/>
        <dbReference type="ChEBI" id="CHEBI:33019"/>
        <dbReference type="ChEBI" id="CHEBI:37565"/>
        <dbReference type="ChEBI" id="CHEBI:58805"/>
        <dbReference type="EC" id="2.7.7.65"/>
    </reaction>
</comment>
<gene>
    <name evidence="8" type="ordered locus">Rru_A1272</name>
</gene>
<evidence type="ECO:0000256" key="2">
    <source>
        <dbReference type="ARBA" id="ARBA00034247"/>
    </source>
</evidence>
<sequence>MKRVPWVVGGLILIMAYNAALGTLAYWQRRDIIDESLREAVVVADILVREVEANLDRIDRTLSGLTEVLRAYPSAIDVHDPFTHRLLLRRHAITPSLAALFLIGGDGRLRNASLTDKVSEIDVSGEDYFAFHLSNVDDEFFIGAVTTNRLDKSWVIPVSRAVRDSFGRLTGVVAATITTDSIDQMIHSHQLSEGFAVTITQRDAGMIGCLGFTRCWGEGAPHRGDEGLAESGGSGEEVHYLPNGPGVGAFLRGPTYGVEVTVQASDRTLLQPWREKLAFILVLQVFGTLGLGFGITSLYYQMHHRRVSLLDLERANASLESKVAERTRQLAEGEERMRGFIMAARDAVVIIDQKGIISEFNPSATELFGYDVEEVRGQSVNMLMPATYARDHDGHLRKGKPSGQRAIGRGREMIGRRKNGSEFPIELTVGTQSFDGTRVHIGVIRDITERKATEETLRRLANIDGLTGVLNRRSFTEESELLLSLANRHGRRLSMMIVDADHFKGVNDTYGHDAGDRVLKALTGEIAGVLRKTDLLGRIGGEEFAILLPETDQEGAEGLAWRVVLAIRALEVPLPEGGVLKVTVSVGVSCRNTEAATFDWMLKEADTALYAAKHGGRDRVACFGQTQSVARS</sequence>
<dbReference type="SUPFAM" id="SSF55073">
    <property type="entry name" value="Nucleotide cyclase"/>
    <property type="match status" value="1"/>
</dbReference>
<evidence type="ECO:0000259" key="6">
    <source>
        <dbReference type="PROSITE" id="PS50113"/>
    </source>
</evidence>
<evidence type="ECO:0000256" key="4">
    <source>
        <dbReference type="SAM" id="Phobius"/>
    </source>
</evidence>
<keyword evidence="3" id="KW-0175">Coiled coil</keyword>
<feature type="coiled-coil region" evidence="3">
    <location>
        <begin position="309"/>
        <end position="336"/>
    </location>
</feature>
<dbReference type="EC" id="2.7.7.65" evidence="1"/>
<dbReference type="GO" id="GO:1902201">
    <property type="term" value="P:negative regulation of bacterial-type flagellum-dependent cell motility"/>
    <property type="evidence" value="ECO:0007669"/>
    <property type="project" value="TreeGrafter"/>
</dbReference>
<dbReference type="InterPro" id="IPR029787">
    <property type="entry name" value="Nucleotide_cyclase"/>
</dbReference>
<dbReference type="InterPro" id="IPR043128">
    <property type="entry name" value="Rev_trsase/Diguanyl_cyclase"/>
</dbReference>
<keyword evidence="9" id="KW-1185">Reference proteome</keyword>
<dbReference type="Pfam" id="PF00990">
    <property type="entry name" value="GGDEF"/>
    <property type="match status" value="1"/>
</dbReference>
<feature type="transmembrane region" description="Helical" evidence="4">
    <location>
        <begin position="277"/>
        <end position="300"/>
    </location>
</feature>
<dbReference type="InterPro" id="IPR000014">
    <property type="entry name" value="PAS"/>
</dbReference>
<dbReference type="eggNOG" id="COG2199">
    <property type="taxonomic scope" value="Bacteria"/>
</dbReference>
<feature type="domain" description="PAC" evidence="6">
    <location>
        <begin position="409"/>
        <end position="459"/>
    </location>
</feature>
<dbReference type="SMART" id="SM00091">
    <property type="entry name" value="PAS"/>
    <property type="match status" value="1"/>
</dbReference>
<accession>Q2RUX2</accession>
<dbReference type="HOGENOM" id="CLU_000445_134_2_5"/>
<dbReference type="AlphaFoldDB" id="Q2RUX2"/>
<proteinExistence type="predicted"/>
<name>Q2RUX2_RHORT</name>
<dbReference type="SUPFAM" id="SSF55785">
    <property type="entry name" value="PYP-like sensor domain (PAS domain)"/>
    <property type="match status" value="1"/>
</dbReference>
<evidence type="ECO:0000256" key="1">
    <source>
        <dbReference type="ARBA" id="ARBA00012528"/>
    </source>
</evidence>
<dbReference type="Gene3D" id="3.30.70.270">
    <property type="match status" value="1"/>
</dbReference>
<feature type="domain" description="PAS" evidence="5">
    <location>
        <begin position="333"/>
        <end position="385"/>
    </location>
</feature>
<evidence type="ECO:0000313" key="9">
    <source>
        <dbReference type="Proteomes" id="UP000001929"/>
    </source>
</evidence>